<dbReference type="Gene3D" id="3.10.450.40">
    <property type="match status" value="1"/>
</dbReference>
<gene>
    <name evidence="3" type="ORF">DMX08_03075</name>
</gene>
<feature type="chain" id="PRO_5040310204" evidence="1">
    <location>
        <begin position="27"/>
        <end position="106"/>
    </location>
</feature>
<comment type="caution">
    <text evidence="3">The sequence shown here is derived from an EMBL/GenBank/DDBJ whole genome shotgun (WGS) entry which is preliminary data.</text>
</comment>
<proteinExistence type="predicted"/>
<sequence>MKTLTALFSASLIALTTSLAASLAHARDLGPDEALRLRDAGTIVSFEKLNATALSRHPGASISETELEEEYGKYIYQVELRDPQGLEWDLELDAVTGQVLKDHQDT</sequence>
<evidence type="ECO:0000256" key="1">
    <source>
        <dbReference type="SAM" id="SignalP"/>
    </source>
</evidence>
<evidence type="ECO:0000313" key="3">
    <source>
        <dbReference type="EMBL" id="PYC42563.1"/>
    </source>
</evidence>
<keyword evidence="1" id="KW-0732">Signal</keyword>
<feature type="signal peptide" evidence="1">
    <location>
        <begin position="1"/>
        <end position="26"/>
    </location>
</feature>
<feature type="domain" description="PepSY" evidence="2">
    <location>
        <begin position="44"/>
        <end position="102"/>
    </location>
</feature>
<dbReference type="Proteomes" id="UP000248188">
    <property type="component" value="Unassembled WGS sequence"/>
</dbReference>
<dbReference type="OrthoDB" id="5772663at2"/>
<dbReference type="Pfam" id="PF03413">
    <property type="entry name" value="PepSY"/>
    <property type="match status" value="1"/>
</dbReference>
<reference evidence="3 4" key="1">
    <citation type="submission" date="2018-06" db="EMBL/GenBank/DDBJ databases">
        <title>Pseudomonas diversity within urban Lake Michigan freshwaters.</title>
        <authorList>
            <person name="Batrich M."/>
            <person name="Hatzopoulos T."/>
            <person name="Putonti C."/>
        </authorList>
    </citation>
    <scope>NUCLEOTIDE SEQUENCE [LARGE SCALE GENOMIC DNA]</scope>
    <source>
        <strain evidence="3 4">MB-090624</strain>
    </source>
</reference>
<dbReference type="AlphaFoldDB" id="A0A9Q6NB82"/>
<dbReference type="RefSeq" id="WP_102864628.1">
    <property type="nucleotide sequence ID" value="NZ_CP031396.1"/>
</dbReference>
<dbReference type="EMBL" id="QJRN01000002">
    <property type="protein sequence ID" value="PYC42563.1"/>
    <property type="molecule type" value="Genomic_DNA"/>
</dbReference>
<protein>
    <submittedName>
        <fullName evidence="3">Peptidase</fullName>
    </submittedName>
</protein>
<evidence type="ECO:0000259" key="2">
    <source>
        <dbReference type="Pfam" id="PF03413"/>
    </source>
</evidence>
<accession>A0A9Q6NB82</accession>
<organism evidence="3 4">
    <name type="scientific">Pseudomonas protegens</name>
    <dbReference type="NCBI Taxonomy" id="380021"/>
    <lineage>
        <taxon>Bacteria</taxon>
        <taxon>Pseudomonadati</taxon>
        <taxon>Pseudomonadota</taxon>
        <taxon>Gammaproteobacteria</taxon>
        <taxon>Pseudomonadales</taxon>
        <taxon>Pseudomonadaceae</taxon>
        <taxon>Pseudomonas</taxon>
    </lineage>
</organism>
<name>A0A9Q6NB82_9PSED</name>
<dbReference type="InterPro" id="IPR025711">
    <property type="entry name" value="PepSY"/>
</dbReference>
<evidence type="ECO:0000313" key="4">
    <source>
        <dbReference type="Proteomes" id="UP000248188"/>
    </source>
</evidence>